<name>A0A0F8XTB5_9ZZZZ</name>
<feature type="region of interest" description="Disordered" evidence="1">
    <location>
        <begin position="1"/>
        <end position="21"/>
    </location>
</feature>
<gene>
    <name evidence="2" type="ORF">LCGC14_2984100</name>
</gene>
<protein>
    <submittedName>
        <fullName evidence="2">Uncharacterized protein</fullName>
    </submittedName>
</protein>
<proteinExistence type="predicted"/>
<dbReference type="EMBL" id="LAZR01061019">
    <property type="protein sequence ID" value="KKK64450.1"/>
    <property type="molecule type" value="Genomic_DNA"/>
</dbReference>
<evidence type="ECO:0000313" key="2">
    <source>
        <dbReference type="EMBL" id="KKK64450.1"/>
    </source>
</evidence>
<dbReference type="AlphaFoldDB" id="A0A0F8XTB5"/>
<accession>A0A0F8XTB5</accession>
<sequence>MSHQIGNRQAKKRNLGSTHSRVKRFEIRRGLGRQGLLLGTVVASSPSEAALFWTRRTLGGITKVHGTGRKNAFVGRRILGLGRVGDTGTFNVVKAG</sequence>
<evidence type="ECO:0000256" key="1">
    <source>
        <dbReference type="SAM" id="MobiDB-lite"/>
    </source>
</evidence>
<reference evidence="2" key="1">
    <citation type="journal article" date="2015" name="Nature">
        <title>Complex archaea that bridge the gap between prokaryotes and eukaryotes.</title>
        <authorList>
            <person name="Spang A."/>
            <person name="Saw J.H."/>
            <person name="Jorgensen S.L."/>
            <person name="Zaremba-Niedzwiedzka K."/>
            <person name="Martijn J."/>
            <person name="Lind A.E."/>
            <person name="van Eijk R."/>
            <person name="Schleper C."/>
            <person name="Guy L."/>
            <person name="Ettema T.J."/>
        </authorList>
    </citation>
    <scope>NUCLEOTIDE SEQUENCE</scope>
</reference>
<comment type="caution">
    <text evidence="2">The sequence shown here is derived from an EMBL/GenBank/DDBJ whole genome shotgun (WGS) entry which is preliminary data.</text>
</comment>
<organism evidence="2">
    <name type="scientific">marine sediment metagenome</name>
    <dbReference type="NCBI Taxonomy" id="412755"/>
    <lineage>
        <taxon>unclassified sequences</taxon>
        <taxon>metagenomes</taxon>
        <taxon>ecological metagenomes</taxon>
    </lineage>
</organism>